<sequence>MSSDIILSATPTPRSSRPLSGQQKRVEKQWGQKEDLSEIQRAMEAENQAITARSETILKGKKAELSADKEDIHESQQAKQREDQAVGDLPSKSETPRSVETLTSDLMTSQNLDKYKMELVVDKVKLMDAKSQKKLLRELERLEESATPRTSPKKSARTPNPEEMALFSTPRLAPRAMSASTPKPAQMSTTEVVMGISSNWGHPSRVGLTEVEFYNGSGEKITLTPTDVWVKGSKDMQGILGNIVNGRAKTTRERNMWTCAFGPDAEVTLHFKVRQPVGDSGCQTISKMNIWNYNKSLKDLSMGAKNVKILCEGVLIWDGVLEKGCGNQVFDYSVPVDFPGKKTEGEECGISDGGVESTLPVETESGLEKHDTDPIEMMVRSKTRILEKSVSKSEESGEDANAEDFKPQEDVEFFLPKKSISLPVKRTEQESMTDDQNSVSVNISDSLGKKSPGRDVEEQPKLERCKTRLLKKSSENLDIPTVDDSIQIFASNRTSIDSVKGHSHSVEDKQETLPTRISSRGSESFVGSGLTDTSQDILLSKNLSSNEVKQPTEQEKEVSSSHHIEADDFNPEEMSMLQQLQNLSVMSKKKETPKPSWLTTEKVEVPQDDEPLFGMDTFPPKTSTGAIKEGAAVADDLEDERWRQQGISESSDEPIRLSGPVRRSKWRKQQQLSLEESWTSLSMFDKSQKGRLTANMEMEGDILDSYLTGSQIQEDPDTNDDSSDEFEIPVLPYGQQMKVIIKTTWGDKHYVGLNGIEVFQSNGELASIAEILADPPDINVLDEYDADPRVVTNLIDGINRTRDDIHMWLAPFVPGRNSLKLVFENPLKIAMIRIWNYNKSRIHSFRGAKDIEVFLEDRCIFKGEIDRASGTREGDMEAFGDTILFTEDEEILDLISRHDETYIVQIEDWFSSSMEDDTILERPKTADEGEERPFTTARKFRKKKSEGRVTPKSLTETSDHQMVHVQGNLYPEPEEKYIPSVLDTVLPAETVLTGRYLMLNFMATWGDYHYIGLTGLEVMDPEGDPMPVTLDQLEAHPRDLNILPEYGSDDRTLDKVLDGNNVTTSDEHMWLIPFTEGEDHTLTVDFRQKVKMSGLRIWNYNKSPEDTYRGAKIMHVFLDNRQISPKNGFLIRKGPGNCFFDFAQEVSFGGWRKKEPVVNPALPRAIQESLRSSIVASEEPSQEYISMHMPCGFVFQFQLLCTWGDQYYVGLNGMEFYDERGNKIALTETNVAAYPPSINVLDGVEDDIRTPDKLIDGVNDSKDGRHMWLAPILPGIINKVYIIFDEPVTVSMIKLWNYSKTPLRGVKEFGLYLDDLLIYNGILGQVSTGARGILPTLDIPALYHTILFTDDVELLRKEKHTIIQNRSQDQDVQMTNEREVVEKHNVKKGATKTVDQALRPKTSIVLGMPVVMRR</sequence>
<feature type="compositionally biased region" description="Polar residues" evidence="1">
    <location>
        <begin position="92"/>
        <end position="102"/>
    </location>
</feature>
<feature type="compositionally biased region" description="Basic and acidic residues" evidence="1">
    <location>
        <begin position="24"/>
        <end position="35"/>
    </location>
</feature>
<feature type="region of interest" description="Disordered" evidence="1">
    <location>
        <begin position="386"/>
        <end position="408"/>
    </location>
</feature>
<feature type="compositionally biased region" description="Basic and acidic residues" evidence="1">
    <location>
        <begin position="386"/>
        <end position="395"/>
    </location>
</feature>
<name>A0A9Q1H9W2_HOLLE</name>
<feature type="region of interest" description="Disordered" evidence="1">
    <location>
        <begin position="139"/>
        <end position="161"/>
    </location>
</feature>
<feature type="domain" description="KATNIP" evidence="2">
    <location>
        <begin position="999"/>
        <end position="1325"/>
    </location>
</feature>
<protein>
    <recommendedName>
        <fullName evidence="2">KATNIP domain-containing protein</fullName>
    </recommendedName>
</protein>
<comment type="caution">
    <text evidence="3">The sequence shown here is derived from an EMBL/GenBank/DDBJ whole genome shotgun (WGS) entry which is preliminary data.</text>
</comment>
<feature type="domain" description="KATNIP" evidence="2">
    <location>
        <begin position="196"/>
        <end position="342"/>
    </location>
</feature>
<dbReference type="OrthoDB" id="304622at2759"/>
<feature type="domain" description="KATNIP" evidence="2">
    <location>
        <begin position="715"/>
        <end position="867"/>
    </location>
</feature>
<feature type="region of interest" description="Disordered" evidence="1">
    <location>
        <begin position="1"/>
        <end position="35"/>
    </location>
</feature>
<feature type="compositionally biased region" description="Basic and acidic residues" evidence="1">
    <location>
        <begin position="550"/>
        <end position="562"/>
    </location>
</feature>
<dbReference type="EMBL" id="JAIZAY010000008">
    <property type="protein sequence ID" value="KAJ8037606.1"/>
    <property type="molecule type" value="Genomic_DNA"/>
</dbReference>
<evidence type="ECO:0000256" key="1">
    <source>
        <dbReference type="SAM" id="MobiDB-lite"/>
    </source>
</evidence>
<evidence type="ECO:0000313" key="4">
    <source>
        <dbReference type="Proteomes" id="UP001152320"/>
    </source>
</evidence>
<dbReference type="PANTHER" id="PTHR21534">
    <property type="entry name" value="KATANIN-INTERACTING PROTEIN"/>
    <property type="match status" value="1"/>
</dbReference>
<organism evidence="3 4">
    <name type="scientific">Holothuria leucospilota</name>
    <name type="common">Black long sea cucumber</name>
    <name type="synonym">Mertensiothuria leucospilota</name>
    <dbReference type="NCBI Taxonomy" id="206669"/>
    <lineage>
        <taxon>Eukaryota</taxon>
        <taxon>Metazoa</taxon>
        <taxon>Echinodermata</taxon>
        <taxon>Eleutherozoa</taxon>
        <taxon>Echinozoa</taxon>
        <taxon>Holothuroidea</taxon>
        <taxon>Aspidochirotacea</taxon>
        <taxon>Aspidochirotida</taxon>
        <taxon>Holothuriidae</taxon>
        <taxon>Holothuria</taxon>
    </lineage>
</organism>
<feature type="region of interest" description="Disordered" evidence="1">
    <location>
        <begin position="542"/>
        <end position="562"/>
    </location>
</feature>
<feature type="region of interest" description="Disordered" evidence="1">
    <location>
        <begin position="61"/>
        <end position="102"/>
    </location>
</feature>
<proteinExistence type="predicted"/>
<feature type="region of interest" description="Disordered" evidence="1">
    <location>
        <begin position="636"/>
        <end position="669"/>
    </location>
</feature>
<accession>A0A9Q1H9W2</accession>
<evidence type="ECO:0000313" key="3">
    <source>
        <dbReference type="EMBL" id="KAJ8037606.1"/>
    </source>
</evidence>
<dbReference type="InterPro" id="IPR026704">
    <property type="entry name" value="KATNIP"/>
</dbReference>
<feature type="region of interest" description="Disordered" evidence="1">
    <location>
        <begin position="345"/>
        <end position="368"/>
    </location>
</feature>
<feature type="compositionally biased region" description="Polar residues" evidence="1">
    <location>
        <begin position="512"/>
        <end position="522"/>
    </location>
</feature>
<feature type="compositionally biased region" description="Basic and acidic residues" evidence="1">
    <location>
        <begin position="452"/>
        <end position="464"/>
    </location>
</feature>
<feature type="region of interest" description="Disordered" evidence="1">
    <location>
        <begin position="925"/>
        <end position="952"/>
    </location>
</feature>
<reference evidence="3" key="1">
    <citation type="submission" date="2021-10" db="EMBL/GenBank/DDBJ databases">
        <title>Tropical sea cucumber genome reveals ecological adaptation and Cuvierian tubules defense mechanism.</title>
        <authorList>
            <person name="Chen T."/>
        </authorList>
    </citation>
    <scope>NUCLEOTIDE SEQUENCE</scope>
    <source>
        <strain evidence="3">Nanhai2018</strain>
        <tissue evidence="3">Muscle</tissue>
    </source>
</reference>
<feature type="region of interest" description="Disordered" evidence="1">
    <location>
        <begin position="425"/>
        <end position="464"/>
    </location>
</feature>
<keyword evidence="4" id="KW-1185">Reference proteome</keyword>
<dbReference type="Proteomes" id="UP001152320">
    <property type="component" value="Chromosome 8"/>
</dbReference>
<dbReference type="PANTHER" id="PTHR21534:SF0">
    <property type="entry name" value="KATANIN-INTERACTING PROTEIN"/>
    <property type="match status" value="1"/>
</dbReference>
<dbReference type="InterPro" id="IPR027859">
    <property type="entry name" value="KATNIP_dom"/>
</dbReference>
<feature type="compositionally biased region" description="Polar residues" evidence="1">
    <location>
        <begin position="1"/>
        <end position="23"/>
    </location>
</feature>
<evidence type="ECO:0000259" key="2">
    <source>
        <dbReference type="Pfam" id="PF14652"/>
    </source>
</evidence>
<gene>
    <name evidence="3" type="ORF">HOLleu_18462</name>
</gene>
<feature type="compositionally biased region" description="Basic and acidic residues" evidence="1">
    <location>
        <begin position="61"/>
        <end position="84"/>
    </location>
</feature>
<feature type="compositionally biased region" description="Polar residues" evidence="1">
    <location>
        <begin position="434"/>
        <end position="445"/>
    </location>
</feature>
<dbReference type="Pfam" id="PF14652">
    <property type="entry name" value="DUF4457"/>
    <property type="match status" value="3"/>
</dbReference>
<feature type="region of interest" description="Disordered" evidence="1">
    <location>
        <begin position="497"/>
        <end position="530"/>
    </location>
</feature>